<dbReference type="SMART" id="SM00725">
    <property type="entry name" value="NEAT"/>
    <property type="match status" value="1"/>
</dbReference>
<evidence type="ECO:0000256" key="4">
    <source>
        <dbReference type="ARBA" id="ARBA00023088"/>
    </source>
</evidence>
<dbReference type="EMBL" id="AZGB01000016">
    <property type="protein sequence ID" value="KRM06052.1"/>
    <property type="molecule type" value="Genomic_DNA"/>
</dbReference>
<keyword evidence="9" id="KW-1185">Reference proteome</keyword>
<keyword evidence="6" id="KW-1133">Transmembrane helix</keyword>
<dbReference type="STRING" id="1423750.FC89_GL000919"/>
<evidence type="ECO:0000256" key="3">
    <source>
        <dbReference type="ARBA" id="ARBA00022729"/>
    </source>
</evidence>
<dbReference type="CDD" id="cd06920">
    <property type="entry name" value="NEAT"/>
    <property type="match status" value="1"/>
</dbReference>
<dbReference type="PANTHER" id="PTHR37824:SF1">
    <property type="entry name" value="IRON-REGULATED SURFACE DETERMINANT PROTEIN C"/>
    <property type="match status" value="1"/>
</dbReference>
<dbReference type="Gene3D" id="2.60.40.1850">
    <property type="match status" value="1"/>
</dbReference>
<keyword evidence="2" id="KW-0964">Secreted</keyword>
<protein>
    <submittedName>
        <fullName evidence="8">Cell surface protein</fullName>
    </submittedName>
</protein>
<evidence type="ECO:0000259" key="7">
    <source>
        <dbReference type="PROSITE" id="PS50978"/>
    </source>
</evidence>
<dbReference type="PATRIC" id="fig|1423750.3.peg.943"/>
<dbReference type="Pfam" id="PF05031">
    <property type="entry name" value="NEAT"/>
    <property type="match status" value="1"/>
</dbReference>
<feature type="compositionally biased region" description="Low complexity" evidence="5">
    <location>
        <begin position="241"/>
        <end position="254"/>
    </location>
</feature>
<keyword evidence="4" id="KW-0572">Peptidoglycan-anchor</keyword>
<feature type="transmembrane region" description="Helical" evidence="6">
    <location>
        <begin position="256"/>
        <end position="278"/>
    </location>
</feature>
<evidence type="ECO:0000313" key="8">
    <source>
        <dbReference type="EMBL" id="KRM06052.1"/>
    </source>
</evidence>
<name>A0A0R1VRT9_9LACO</name>
<dbReference type="PROSITE" id="PS50978">
    <property type="entry name" value="NEAT"/>
    <property type="match status" value="1"/>
</dbReference>
<evidence type="ECO:0000256" key="2">
    <source>
        <dbReference type="ARBA" id="ARBA00022512"/>
    </source>
</evidence>
<feature type="region of interest" description="Disordered" evidence="5">
    <location>
        <begin position="138"/>
        <end position="254"/>
    </location>
</feature>
<dbReference type="InterPro" id="IPR037250">
    <property type="entry name" value="NEAT_dom_sf"/>
</dbReference>
<dbReference type="SUPFAM" id="SSF158911">
    <property type="entry name" value="NEAT domain-like"/>
    <property type="match status" value="1"/>
</dbReference>
<evidence type="ECO:0000256" key="6">
    <source>
        <dbReference type="SAM" id="Phobius"/>
    </source>
</evidence>
<dbReference type="InterPro" id="IPR050436">
    <property type="entry name" value="IsdA"/>
</dbReference>
<proteinExistence type="predicted"/>
<keyword evidence="6" id="KW-0812">Transmembrane</keyword>
<dbReference type="PANTHER" id="PTHR37824">
    <property type="entry name" value="IRON-REGULATED SURFACE DETERMINANT PROTEIN C"/>
    <property type="match status" value="1"/>
</dbReference>
<evidence type="ECO:0000256" key="1">
    <source>
        <dbReference type="ARBA" id="ARBA00004168"/>
    </source>
</evidence>
<evidence type="ECO:0000256" key="5">
    <source>
        <dbReference type="SAM" id="MobiDB-lite"/>
    </source>
</evidence>
<comment type="caution">
    <text evidence="8">The sequence shown here is derived from an EMBL/GenBank/DDBJ whole genome shotgun (WGS) entry which is preliminary data.</text>
</comment>
<keyword evidence="2" id="KW-0134">Cell wall</keyword>
<keyword evidence="3" id="KW-0732">Signal</keyword>
<organism evidence="8 9">
    <name type="scientific">Liquorilactobacillus ghanensis DSM 18630</name>
    <dbReference type="NCBI Taxonomy" id="1423750"/>
    <lineage>
        <taxon>Bacteria</taxon>
        <taxon>Bacillati</taxon>
        <taxon>Bacillota</taxon>
        <taxon>Bacilli</taxon>
        <taxon>Lactobacillales</taxon>
        <taxon>Lactobacillaceae</taxon>
        <taxon>Liquorilactobacillus</taxon>
    </lineage>
</organism>
<comment type="subcellular location">
    <subcellularLocation>
        <location evidence="1">Secreted</location>
        <location evidence="1">Cell wall</location>
        <topology evidence="1">Peptidoglycan-anchor</topology>
    </subcellularLocation>
</comment>
<dbReference type="InterPro" id="IPR006635">
    <property type="entry name" value="NEAT_dom"/>
</dbReference>
<feature type="domain" description="NEAT" evidence="7">
    <location>
        <begin position="10"/>
        <end position="133"/>
    </location>
</feature>
<reference evidence="8 9" key="1">
    <citation type="journal article" date="2015" name="Genome Announc.">
        <title>Expanding the biotechnology potential of lactobacilli through comparative genomics of 213 strains and associated genera.</title>
        <authorList>
            <person name="Sun Z."/>
            <person name="Harris H.M."/>
            <person name="McCann A."/>
            <person name="Guo C."/>
            <person name="Argimon S."/>
            <person name="Zhang W."/>
            <person name="Yang X."/>
            <person name="Jeffery I.B."/>
            <person name="Cooney J.C."/>
            <person name="Kagawa T.F."/>
            <person name="Liu W."/>
            <person name="Song Y."/>
            <person name="Salvetti E."/>
            <person name="Wrobel A."/>
            <person name="Rasinkangas P."/>
            <person name="Parkhill J."/>
            <person name="Rea M.C."/>
            <person name="O'Sullivan O."/>
            <person name="Ritari J."/>
            <person name="Douillard F.P."/>
            <person name="Paul Ross R."/>
            <person name="Yang R."/>
            <person name="Briner A.E."/>
            <person name="Felis G.E."/>
            <person name="de Vos W.M."/>
            <person name="Barrangou R."/>
            <person name="Klaenhammer T.R."/>
            <person name="Caufield P.W."/>
            <person name="Cui Y."/>
            <person name="Zhang H."/>
            <person name="O'Toole P.W."/>
        </authorList>
    </citation>
    <scope>NUCLEOTIDE SEQUENCE [LARGE SCALE GENOMIC DNA]</scope>
    <source>
        <strain evidence="8 9">DSM 18630</strain>
    </source>
</reference>
<gene>
    <name evidence="8" type="ORF">FC89_GL000919</name>
</gene>
<accession>A0A0R1VRT9</accession>
<sequence length="283" mass="29488">MFWLGMTTSASAASYQVNYTIEKYGTSQTSVADAYFAKPATVTVGNNQYTVQMTVKTNHSLGSFPVQILNVNGQTPQVQKQTSGDNDYYTFTFNTATVRKSLSGNMKVDINNINYHHYYGFNIALDASQVPELSAAKTVSQPAASPSSANNSSTSTTTVANNSNAASAKTGSSTAVSNSTRSSSSNSTSSSSAKADSSSTTSSSSNASSNSAASDSKKKESRAASKKGAAAKNNKEGSTSKQNTKPKNQQKKNNSVLSKAALTLVIIGGLGIGAWGVVHNYRG</sequence>
<dbReference type="Proteomes" id="UP000051451">
    <property type="component" value="Unassembled WGS sequence"/>
</dbReference>
<keyword evidence="6" id="KW-0472">Membrane</keyword>
<feature type="compositionally biased region" description="Low complexity" evidence="5">
    <location>
        <begin position="138"/>
        <end position="214"/>
    </location>
</feature>
<dbReference type="AlphaFoldDB" id="A0A0R1VRT9"/>
<evidence type="ECO:0000313" key="9">
    <source>
        <dbReference type="Proteomes" id="UP000051451"/>
    </source>
</evidence>